<dbReference type="Gene3D" id="3.40.50.1820">
    <property type="entry name" value="alpha/beta hydrolase"/>
    <property type="match status" value="1"/>
</dbReference>
<accession>A0A974DXC7</accession>
<dbReference type="InterPro" id="IPR007751">
    <property type="entry name" value="DUF676_lipase-like"/>
</dbReference>
<dbReference type="PANTHER" id="PTHR12482">
    <property type="entry name" value="LIPASE ROG1-RELATED-RELATED"/>
    <property type="match status" value="1"/>
</dbReference>
<dbReference type="InterPro" id="IPR044294">
    <property type="entry name" value="Lipase-like"/>
</dbReference>
<evidence type="ECO:0000313" key="4">
    <source>
        <dbReference type="Proteomes" id="UP000694892"/>
    </source>
</evidence>
<dbReference type="Pfam" id="PF05057">
    <property type="entry name" value="DUF676"/>
    <property type="match status" value="1"/>
</dbReference>
<gene>
    <name evidence="3" type="ORF">XELAEV_18005057mg</name>
</gene>
<feature type="coiled-coil region" evidence="1">
    <location>
        <begin position="319"/>
        <end position="346"/>
    </location>
</feature>
<feature type="domain" description="DUF676" evidence="2">
    <location>
        <begin position="656"/>
        <end position="822"/>
    </location>
</feature>
<evidence type="ECO:0000256" key="1">
    <source>
        <dbReference type="SAM" id="Coils"/>
    </source>
</evidence>
<protein>
    <recommendedName>
        <fullName evidence="2">DUF676 domain-containing protein</fullName>
    </recommendedName>
</protein>
<evidence type="ECO:0000313" key="3">
    <source>
        <dbReference type="EMBL" id="OCT99270.1"/>
    </source>
</evidence>
<organism evidence="3 4">
    <name type="scientific">Xenopus laevis</name>
    <name type="common">African clawed frog</name>
    <dbReference type="NCBI Taxonomy" id="8355"/>
    <lineage>
        <taxon>Eukaryota</taxon>
        <taxon>Metazoa</taxon>
        <taxon>Chordata</taxon>
        <taxon>Craniata</taxon>
        <taxon>Vertebrata</taxon>
        <taxon>Euteleostomi</taxon>
        <taxon>Amphibia</taxon>
        <taxon>Batrachia</taxon>
        <taxon>Anura</taxon>
        <taxon>Pipoidea</taxon>
        <taxon>Pipidae</taxon>
        <taxon>Xenopodinae</taxon>
        <taxon>Xenopus</taxon>
        <taxon>Xenopus</taxon>
    </lineage>
</organism>
<dbReference type="PANTHER" id="PTHR12482:SF68">
    <property type="entry name" value="PROTEIN FAM135A-LIKE"/>
    <property type="match status" value="1"/>
</dbReference>
<dbReference type="EMBL" id="CM004466">
    <property type="protein sequence ID" value="OCT99270.1"/>
    <property type="molecule type" value="Genomic_DNA"/>
</dbReference>
<dbReference type="Proteomes" id="UP000694892">
    <property type="component" value="Chromosome 1L"/>
</dbReference>
<proteinExistence type="predicted"/>
<name>A0A974DXC7_XENLA</name>
<dbReference type="InterPro" id="IPR029058">
    <property type="entry name" value="AB_hydrolase_fold"/>
</dbReference>
<keyword evidence="1" id="KW-0175">Coiled coil</keyword>
<dbReference type="OMA" id="QLLNLWG"/>
<sequence length="887" mass="100769">MEKVQATLEYSLHLEQFQNPISLRSGCWQIKTSFEVLTIIPHTIEARIFHTKGTCYLFPRYLVLHMEFTGPVQWIQAFDRMKILRSNIRSCDYSPGEYSPAHDLAYPATVDGSVLSSSEFKIFTTKHAVTIDDVVIYRVNILLDESKIEETLNSLESKMKFDIYYAELNERKNLTPICSEDMTLHFNLHRGIHGHMNIVFKTLSKLSVNVHGLLVVLQPPLKNFPEKSSVFTRLLPNRWTKAKIPTLESVIFGKDFKKKLAADPGPELGVGRVGTCLGGKAEGAPGTYLLFRLPHVRSCVSLAAAGNLHLNALARMCVVSRMRTEKLDMKARLSELSDKVTEIEDANDLPEAINGSLIELSSQLLNLWGIFLQSSLESKPEKQQIKEEKFKKFFFSADHPREEAILFDEKIAQRHKEIYEEVKKSPKVSSSLECLDTDIVSKSAPVIFEDRYLEPDAIDCSEDVKSSPVACTKDPHKKLKSFRTIMATDGNPDLSASFHDMPYPLRKGLLEAKKELREWISRFFSNNRSKKLTLSMELVNDSNEGISVQIRMRPIYCTTEEQVITTFVYGCRGGRTAVIGHLGNKDETLVEYDSLANRLLSQIAKLIESNSLTISRIRLLSKEKKLLWEQLVPKRKVRENQSSSTGSKDNASSEDDGTHLVVCVHGRAGSEYDLVFVRPYIECGVTHEKTDFLMSMYNKDSTSEDIDYLASGLLIEILDHITSKKLIITRISFIGFSLGALVIRAALWRPEFEAYLGNLHTFLSFGGPHMGLMCHSSNLFKTGLWLEQLFDKSVSVSQMAFTDHKDPRQTFLYQLSQKTGTVYTEMLRNTLEPILNNKNCNFVRYDVSFDMPKSFNSFIGRTGHCAFVSSWQFLENFFHNAGLKYFE</sequence>
<dbReference type="SUPFAM" id="SSF53474">
    <property type="entry name" value="alpha/beta-Hydrolases"/>
    <property type="match status" value="1"/>
</dbReference>
<dbReference type="AlphaFoldDB" id="A0A974DXC7"/>
<reference evidence="4" key="1">
    <citation type="journal article" date="2016" name="Nature">
        <title>Genome evolution in the allotetraploid frog Xenopus laevis.</title>
        <authorList>
            <person name="Session A.M."/>
            <person name="Uno Y."/>
            <person name="Kwon T."/>
            <person name="Chapman J.A."/>
            <person name="Toyoda A."/>
            <person name="Takahashi S."/>
            <person name="Fukui A."/>
            <person name="Hikosaka A."/>
            <person name="Suzuki A."/>
            <person name="Kondo M."/>
            <person name="van Heeringen S.J."/>
            <person name="Quigley I."/>
            <person name="Heinz S."/>
            <person name="Ogino H."/>
            <person name="Ochi H."/>
            <person name="Hellsten U."/>
            <person name="Lyons J.B."/>
            <person name="Simakov O."/>
            <person name="Putnam N."/>
            <person name="Stites J."/>
            <person name="Kuroki Y."/>
            <person name="Tanaka T."/>
            <person name="Michiue T."/>
            <person name="Watanabe M."/>
            <person name="Bogdanovic O."/>
            <person name="Lister R."/>
            <person name="Georgiou G."/>
            <person name="Paranjpe S.S."/>
            <person name="van Kruijsbergen I."/>
            <person name="Shu S."/>
            <person name="Carlson J."/>
            <person name="Kinoshita T."/>
            <person name="Ohta Y."/>
            <person name="Mawaribuchi S."/>
            <person name="Jenkins J."/>
            <person name="Grimwood J."/>
            <person name="Schmutz J."/>
            <person name="Mitros T."/>
            <person name="Mozaffari S.V."/>
            <person name="Suzuki Y."/>
            <person name="Haramoto Y."/>
            <person name="Yamamoto T.S."/>
            <person name="Takagi C."/>
            <person name="Heald R."/>
            <person name="Miller K."/>
            <person name="Haudenschild C."/>
            <person name="Kitzman J."/>
            <person name="Nakayama T."/>
            <person name="Izutsu Y."/>
            <person name="Robert J."/>
            <person name="Fortriede J."/>
            <person name="Burns K."/>
            <person name="Lotay V."/>
            <person name="Karimi K."/>
            <person name="Yasuoka Y."/>
            <person name="Dichmann D.S."/>
            <person name="Flajnik M.F."/>
            <person name="Houston D.W."/>
            <person name="Shendure J."/>
            <person name="DuPasquier L."/>
            <person name="Vize P.D."/>
            <person name="Zorn A.M."/>
            <person name="Ito M."/>
            <person name="Marcotte E.M."/>
            <person name="Wallingford J.B."/>
            <person name="Ito Y."/>
            <person name="Asashima M."/>
            <person name="Ueno N."/>
            <person name="Matsuda Y."/>
            <person name="Veenstra G.J."/>
            <person name="Fujiyama A."/>
            <person name="Harland R.M."/>
            <person name="Taira M."/>
            <person name="Rokhsar D.S."/>
        </authorList>
    </citation>
    <scope>NUCLEOTIDE SEQUENCE [LARGE SCALE GENOMIC DNA]</scope>
    <source>
        <strain evidence="4">J</strain>
    </source>
</reference>
<evidence type="ECO:0000259" key="2">
    <source>
        <dbReference type="Pfam" id="PF05057"/>
    </source>
</evidence>